<feature type="transmembrane region" description="Helical" evidence="1">
    <location>
        <begin position="71"/>
        <end position="93"/>
    </location>
</feature>
<keyword evidence="1" id="KW-0472">Membrane</keyword>
<gene>
    <name evidence="2" type="ORF">B0T26DRAFT_731211</name>
</gene>
<accession>A0AA39ZTR3</accession>
<sequence>MAVSPIGDLLSTPALLLLWTAVLPGLVMPSKKPILYQKRKDIGIYRMECNVMGLICLISTTKRISFLLGRIYTLHLTLGGLLLFQGLLLGVGFDALSVHANLNGSEP</sequence>
<keyword evidence="1" id="KW-1133">Transmembrane helix</keyword>
<evidence type="ECO:0000256" key="1">
    <source>
        <dbReference type="SAM" id="Phobius"/>
    </source>
</evidence>
<dbReference type="RefSeq" id="XP_060290269.1">
    <property type="nucleotide sequence ID" value="XM_060443047.1"/>
</dbReference>
<name>A0AA39ZTR3_9PEZI</name>
<evidence type="ECO:0000313" key="2">
    <source>
        <dbReference type="EMBL" id="KAK0703410.1"/>
    </source>
</evidence>
<dbReference type="EMBL" id="JAUIRO010000008">
    <property type="protein sequence ID" value="KAK0703410.1"/>
    <property type="molecule type" value="Genomic_DNA"/>
</dbReference>
<keyword evidence="3" id="KW-1185">Reference proteome</keyword>
<comment type="caution">
    <text evidence="2">The sequence shown here is derived from an EMBL/GenBank/DDBJ whole genome shotgun (WGS) entry which is preliminary data.</text>
</comment>
<dbReference type="AlphaFoldDB" id="A0AA39ZTR3"/>
<feature type="transmembrane region" description="Helical" evidence="1">
    <location>
        <begin position="12"/>
        <end position="30"/>
    </location>
</feature>
<dbReference type="GeneID" id="85326317"/>
<protein>
    <submittedName>
        <fullName evidence="2">Uncharacterized protein</fullName>
    </submittedName>
</protein>
<proteinExistence type="predicted"/>
<dbReference type="Proteomes" id="UP001172101">
    <property type="component" value="Unassembled WGS sequence"/>
</dbReference>
<organism evidence="2 3">
    <name type="scientific">Lasiosphaeria miniovina</name>
    <dbReference type="NCBI Taxonomy" id="1954250"/>
    <lineage>
        <taxon>Eukaryota</taxon>
        <taxon>Fungi</taxon>
        <taxon>Dikarya</taxon>
        <taxon>Ascomycota</taxon>
        <taxon>Pezizomycotina</taxon>
        <taxon>Sordariomycetes</taxon>
        <taxon>Sordariomycetidae</taxon>
        <taxon>Sordariales</taxon>
        <taxon>Lasiosphaeriaceae</taxon>
        <taxon>Lasiosphaeria</taxon>
    </lineage>
</organism>
<reference evidence="2" key="1">
    <citation type="submission" date="2023-06" db="EMBL/GenBank/DDBJ databases">
        <title>Genome-scale phylogeny and comparative genomics of the fungal order Sordariales.</title>
        <authorList>
            <consortium name="Lawrence Berkeley National Laboratory"/>
            <person name="Hensen N."/>
            <person name="Bonometti L."/>
            <person name="Westerberg I."/>
            <person name="Brannstrom I.O."/>
            <person name="Guillou S."/>
            <person name="Cros-Aarteil S."/>
            <person name="Calhoun S."/>
            <person name="Haridas S."/>
            <person name="Kuo A."/>
            <person name="Mondo S."/>
            <person name="Pangilinan J."/>
            <person name="Riley R."/>
            <person name="LaButti K."/>
            <person name="Andreopoulos B."/>
            <person name="Lipzen A."/>
            <person name="Chen C."/>
            <person name="Yanf M."/>
            <person name="Daum C."/>
            <person name="Ng V."/>
            <person name="Clum A."/>
            <person name="Steindorff A."/>
            <person name="Ohm R."/>
            <person name="Martin F."/>
            <person name="Silar P."/>
            <person name="Natvig D."/>
            <person name="Lalanne C."/>
            <person name="Gautier V."/>
            <person name="Ament-velasquez S.L."/>
            <person name="Kruys A."/>
            <person name="Hutchinson M.I."/>
            <person name="Powell A.J."/>
            <person name="Barry K."/>
            <person name="Miller A.N."/>
            <person name="Grigoriev I.V."/>
            <person name="Debuchy R."/>
            <person name="Gladieux P."/>
            <person name="Thoren M.H."/>
            <person name="Johannesson H."/>
        </authorList>
    </citation>
    <scope>NUCLEOTIDE SEQUENCE</scope>
    <source>
        <strain evidence="2">SMH2392-1A</strain>
    </source>
</reference>
<keyword evidence="1" id="KW-0812">Transmembrane</keyword>
<evidence type="ECO:0000313" key="3">
    <source>
        <dbReference type="Proteomes" id="UP001172101"/>
    </source>
</evidence>